<evidence type="ECO:0000313" key="2">
    <source>
        <dbReference type="Proteomes" id="UP001139559"/>
    </source>
</evidence>
<dbReference type="Proteomes" id="UP001139559">
    <property type="component" value="Unassembled WGS sequence"/>
</dbReference>
<dbReference type="InterPro" id="IPR036525">
    <property type="entry name" value="Tubulin/FtsZ_GTPase_sf"/>
</dbReference>
<proteinExistence type="predicted"/>
<gene>
    <name evidence="1" type="ORF">KP803_19250</name>
</gene>
<protein>
    <submittedName>
        <fullName evidence="1">Uncharacterized protein</fullName>
    </submittedName>
</protein>
<name>A0A9X1XQL2_9VIBR</name>
<organism evidence="1 2">
    <name type="scientific">Vibrio amylolyticus</name>
    <dbReference type="NCBI Taxonomy" id="2847292"/>
    <lineage>
        <taxon>Bacteria</taxon>
        <taxon>Pseudomonadati</taxon>
        <taxon>Pseudomonadota</taxon>
        <taxon>Gammaproteobacteria</taxon>
        <taxon>Vibrionales</taxon>
        <taxon>Vibrionaceae</taxon>
        <taxon>Vibrio</taxon>
    </lineage>
</organism>
<evidence type="ECO:0000313" key="1">
    <source>
        <dbReference type="EMBL" id="MCK6265408.1"/>
    </source>
</evidence>
<keyword evidence="2" id="KW-1185">Reference proteome</keyword>
<dbReference type="RefSeq" id="WP_248010476.1">
    <property type="nucleotide sequence ID" value="NZ_JAJHVV010000014.1"/>
</dbReference>
<reference evidence="1" key="1">
    <citation type="submission" date="2021-11" db="EMBL/GenBank/DDBJ databases">
        <title>Vibrio ZSDE26 sp. nov. and Vibrio ZSDZ34 sp. nov., isolated from coastal seawater in Qingdao.</title>
        <authorList>
            <person name="Zhang P."/>
        </authorList>
    </citation>
    <scope>NUCLEOTIDE SEQUENCE</scope>
    <source>
        <strain evidence="1">ZSDE26</strain>
    </source>
</reference>
<dbReference type="EMBL" id="JAJHVV010000014">
    <property type="protein sequence ID" value="MCK6265408.1"/>
    <property type="molecule type" value="Genomic_DNA"/>
</dbReference>
<comment type="caution">
    <text evidence="1">The sequence shown here is derived from an EMBL/GenBank/DDBJ whole genome shotgun (WGS) entry which is preliminary data.</text>
</comment>
<dbReference type="AlphaFoldDB" id="A0A9X1XQL2"/>
<accession>A0A9X1XQL2</accession>
<dbReference type="Gene3D" id="3.40.50.1440">
    <property type="entry name" value="Tubulin/FtsZ, GTPase domain"/>
    <property type="match status" value="1"/>
</dbReference>
<sequence length="719" mass="81736">MQQDDGLVEHGYFTEMHIDTILENLDIVRKSMFERETAEGELEQKFPSVCLIGLGRCGSNIALDVATLVYNARSNYFTDDCSELKSNTQEKGPVNWLKGRLSGHADSRGHPVYLIEPVVMVGDLDKDIEGRIRYSTSKGRLDFLENYKKIKIMDLSEVHAGGAGNAPILGQYLAKTILNRKTSNFSNETWRYLHSYLVDSCGIKANQSRLYFYIFSSGGGTGSGMASEFGLAQQYSYMSKTFDLAVPKSSASSNKPHSFVFEPIFTSGICILPNIWGDNVEPSEALHINSGRLLCKYLSEEWSFSYNLDAIEDGIDSSDVLSRIRPWNAMMLISNDIMRYAENGEEKSKKEIDVNKMEKYANQYISQQIFNILTAQAVTSDYDENYFRKAGIDIAETIRLDANDLFMSLAGPVAIAYSESVVGSNRNGPTDVDDLFYRSIELPHFNQQTQAIEGISLLPVESTKYEELLRRYKEANFELDELKELHFFKNCSSIVSIISLPKDYKLTYTSLNRLKSHINRLFPNTTLKRYALVIGTSPNLSLTTLVSKSPCLSDDFLTLIVAYVKRCFAKDEFRYSDTIDRVILKAIKEDEFNEEEIKSYFLSYENPAKVLDTNWYAIKPMYEKKYRELITDKKKFTSINDIRLTSDCVIRAIKYIREIYRHKISKTSIVSLNSNLSLSEPLPKPTITSDTQTKANKEKVLKKKNILIIDDDVAGEEEN</sequence>
<dbReference type="SUPFAM" id="SSF52490">
    <property type="entry name" value="Tubulin nucleotide-binding domain-like"/>
    <property type="match status" value="1"/>
</dbReference>